<proteinExistence type="predicted"/>
<evidence type="ECO:0000256" key="3">
    <source>
        <dbReference type="ARBA" id="ARBA00022989"/>
    </source>
</evidence>
<dbReference type="GO" id="GO:0016020">
    <property type="term" value="C:membrane"/>
    <property type="evidence" value="ECO:0007669"/>
    <property type="project" value="UniProtKB-SubCell"/>
</dbReference>
<dbReference type="EMBL" id="GIIL01006677">
    <property type="protein sequence ID" value="NOV50403.1"/>
    <property type="molecule type" value="Transcribed_RNA"/>
</dbReference>
<feature type="transmembrane region" description="Helical" evidence="5">
    <location>
        <begin position="197"/>
        <end position="218"/>
    </location>
</feature>
<dbReference type="AlphaFoldDB" id="A0A6M2DWB8"/>
<evidence type="ECO:0000313" key="7">
    <source>
        <dbReference type="EMBL" id="NOV50403.1"/>
    </source>
</evidence>
<dbReference type="PANTHER" id="PTHR24064">
    <property type="entry name" value="SOLUTE CARRIER FAMILY 22 MEMBER"/>
    <property type="match status" value="1"/>
</dbReference>
<evidence type="ECO:0000256" key="4">
    <source>
        <dbReference type="ARBA" id="ARBA00023136"/>
    </source>
</evidence>
<name>A0A6M2DWB8_XENCH</name>
<dbReference type="SUPFAM" id="SSF103473">
    <property type="entry name" value="MFS general substrate transporter"/>
    <property type="match status" value="1"/>
</dbReference>
<sequence>MGIIRSFSTNYLMFLIFEFLDPALGSGVYSAGFILGMELVGPKKRVLGGVIISCCYALGEAILGLAAMWLPDWRILLRVLYAPVLVFIVYPLLIPESVRWLMHKKRHNEALKIIMRCAKTNDVVLSELALGVFTPKQDIRRDSLKADGYQTANCLISSNGTDSATNALSSTGKKSKFWNSNLFSNYPILTVFKSKFLLLRVANCSFCWLTNTFVYYGLSLNSVAVDGDKYYNFILVSLIEIPGYLFTYVISNKFGRRTSLCASLLISGLSCVVSNYVDAETSWLRLTLYLLGKFSITVAFTVLYVYTAELFPTSLRHSLLATCSMFGRIGSMVAPQTPLLARYMPSLPMLMFGGCAIISGLLILQFPETLDTRLPDTVQEAKDIGKKKPEVAL</sequence>
<evidence type="ECO:0000256" key="5">
    <source>
        <dbReference type="SAM" id="Phobius"/>
    </source>
</evidence>
<feature type="transmembrane region" description="Helical" evidence="5">
    <location>
        <begin position="343"/>
        <end position="364"/>
    </location>
</feature>
<dbReference type="Pfam" id="PF07690">
    <property type="entry name" value="MFS_1"/>
    <property type="match status" value="1"/>
</dbReference>
<evidence type="ECO:0000256" key="1">
    <source>
        <dbReference type="ARBA" id="ARBA00004141"/>
    </source>
</evidence>
<organism evidence="7">
    <name type="scientific">Xenopsylla cheopis</name>
    <name type="common">Oriental rat flea</name>
    <name type="synonym">Pulex cheopis</name>
    <dbReference type="NCBI Taxonomy" id="163159"/>
    <lineage>
        <taxon>Eukaryota</taxon>
        <taxon>Metazoa</taxon>
        <taxon>Ecdysozoa</taxon>
        <taxon>Arthropoda</taxon>
        <taxon>Hexapoda</taxon>
        <taxon>Insecta</taxon>
        <taxon>Pterygota</taxon>
        <taxon>Neoptera</taxon>
        <taxon>Endopterygota</taxon>
        <taxon>Siphonaptera</taxon>
        <taxon>Pulicidae</taxon>
        <taxon>Xenopsyllinae</taxon>
        <taxon>Xenopsylla</taxon>
    </lineage>
</organism>
<reference evidence="7" key="1">
    <citation type="submission" date="2020-03" db="EMBL/GenBank/DDBJ databases">
        <title>Transcriptomic Profiling of the Digestive Tract of the Rat Flea, Xenopsylla cheopis, Following Blood Feeding and Infection with Yersinia pestis.</title>
        <authorList>
            <person name="Bland D.M."/>
            <person name="Martens C.A."/>
            <person name="Virtaneva K."/>
            <person name="Kanakabandi K."/>
            <person name="Long D."/>
            <person name="Rosenke R."/>
            <person name="Saturday G.A."/>
            <person name="Hoyt F.H."/>
            <person name="Bruno D.P."/>
            <person name="Ribeiro J.M.C."/>
            <person name="Hinnebusch J."/>
        </authorList>
    </citation>
    <scope>NUCLEOTIDE SEQUENCE</scope>
</reference>
<keyword evidence="3 5" id="KW-1133">Transmembrane helix</keyword>
<dbReference type="Gene3D" id="1.20.1250.20">
    <property type="entry name" value="MFS general substrate transporter like domains"/>
    <property type="match status" value="1"/>
</dbReference>
<evidence type="ECO:0000256" key="2">
    <source>
        <dbReference type="ARBA" id="ARBA00022692"/>
    </source>
</evidence>
<accession>A0A6M2DWB8</accession>
<feature type="transmembrane region" description="Helical" evidence="5">
    <location>
        <begin position="283"/>
        <end position="306"/>
    </location>
</feature>
<feature type="transmembrane region" description="Helical" evidence="5">
    <location>
        <begin position="47"/>
        <end position="69"/>
    </location>
</feature>
<dbReference type="InterPro" id="IPR036259">
    <property type="entry name" value="MFS_trans_sf"/>
</dbReference>
<dbReference type="PROSITE" id="PS50850">
    <property type="entry name" value="MFS"/>
    <property type="match status" value="1"/>
</dbReference>
<keyword evidence="2 5" id="KW-0812">Transmembrane</keyword>
<protein>
    <submittedName>
        <fullName evidence="7">Putative synaptic vesicle transporter sv2 major facilitator superfamily</fullName>
    </submittedName>
</protein>
<evidence type="ECO:0000259" key="6">
    <source>
        <dbReference type="PROSITE" id="PS50850"/>
    </source>
</evidence>
<feature type="domain" description="Major facilitator superfamily (MFS) profile" evidence="6">
    <location>
        <begin position="1"/>
        <end position="371"/>
    </location>
</feature>
<feature type="transmembrane region" description="Helical" evidence="5">
    <location>
        <begin position="75"/>
        <end position="94"/>
    </location>
</feature>
<dbReference type="InterPro" id="IPR020846">
    <property type="entry name" value="MFS_dom"/>
</dbReference>
<feature type="transmembrane region" description="Helical" evidence="5">
    <location>
        <begin position="230"/>
        <end position="251"/>
    </location>
</feature>
<feature type="transmembrane region" description="Helical" evidence="5">
    <location>
        <begin position="12"/>
        <end position="35"/>
    </location>
</feature>
<dbReference type="InterPro" id="IPR011701">
    <property type="entry name" value="MFS"/>
</dbReference>
<dbReference type="GO" id="GO:0022857">
    <property type="term" value="F:transmembrane transporter activity"/>
    <property type="evidence" value="ECO:0007669"/>
    <property type="project" value="InterPro"/>
</dbReference>
<keyword evidence="4 5" id="KW-0472">Membrane</keyword>
<comment type="subcellular location">
    <subcellularLocation>
        <location evidence="1">Membrane</location>
        <topology evidence="1">Multi-pass membrane protein</topology>
    </subcellularLocation>
</comment>